<dbReference type="CDD" id="cd05016">
    <property type="entry name" value="SIS_PGI_2"/>
    <property type="match status" value="1"/>
</dbReference>
<sequence>MLTLDAAYLAPNVTPELVAQQTDRLALAHATLTNGSGAGSDFLGWLDPAAMADDALLEEIESIADDLRARTDVLVSVGIGGSYLGARAVIEALGGDRTVEFAGQNLSAHYHSALLGRLKGKKLAVNAISKSGTTTEPAVAFRIFRELAEPGCIVATTDKHKGALRKVASGAGWRTLPIEDSIGGRYSVLSPVGLLPIAYAGIDIRELQRGAIACARAAAEPDPKKNPVLFYAAARNLLYQQGFLIEALASFEPRLHYVLEWWKQLYGESEGKNHMALYPSSVEFTTDLHSMGQYFQEGRRALIETFVIVDGGEPSLTLPSGDNADELGYLVGEELTAINQAAYQATALAHREGGVPSLTIHLPKLDAYHLGFLLYFFERACGISGYLMGVNPFDQPGVEAYKKNMFGLLAKPGYEALSGELKAKVGAAGDAALVRF</sequence>
<comment type="function">
    <text evidence="8">Catalyzes the reversible isomerization of glucose-6-phosphate to fructose-6-phosphate.</text>
</comment>
<keyword evidence="6 8" id="KW-0413">Isomerase</keyword>
<organism evidence="10 11">
    <name type="scientific">Armatimonas rosea</name>
    <dbReference type="NCBI Taxonomy" id="685828"/>
    <lineage>
        <taxon>Bacteria</taxon>
        <taxon>Bacillati</taxon>
        <taxon>Armatimonadota</taxon>
        <taxon>Armatimonadia</taxon>
        <taxon>Armatimonadales</taxon>
        <taxon>Armatimonadaceae</taxon>
        <taxon>Armatimonas</taxon>
    </lineage>
</organism>
<keyword evidence="4 8" id="KW-0963">Cytoplasm</keyword>
<keyword evidence="5 8" id="KW-0324">Glycolysis</keyword>
<dbReference type="SUPFAM" id="SSF53697">
    <property type="entry name" value="SIS domain"/>
    <property type="match status" value="1"/>
</dbReference>
<evidence type="ECO:0000313" key="10">
    <source>
        <dbReference type="EMBL" id="MBB6049945.1"/>
    </source>
</evidence>
<dbReference type="GO" id="GO:0005829">
    <property type="term" value="C:cytosol"/>
    <property type="evidence" value="ECO:0007669"/>
    <property type="project" value="TreeGrafter"/>
</dbReference>
<protein>
    <recommendedName>
        <fullName evidence="8">Glucose-6-phosphate isomerase</fullName>
        <shortName evidence="8">GPI</shortName>
        <ecNumber evidence="8">5.3.1.9</ecNumber>
    </recommendedName>
    <alternativeName>
        <fullName evidence="8">Phosphoglucose isomerase</fullName>
        <shortName evidence="8">PGI</shortName>
    </alternativeName>
    <alternativeName>
        <fullName evidence="8">Phosphohexose isomerase</fullName>
        <shortName evidence="8">PHI</shortName>
    </alternativeName>
</protein>
<dbReference type="GO" id="GO:0006094">
    <property type="term" value="P:gluconeogenesis"/>
    <property type="evidence" value="ECO:0007669"/>
    <property type="project" value="UniProtKB-UniRule"/>
</dbReference>
<dbReference type="GO" id="GO:0097367">
    <property type="term" value="F:carbohydrate derivative binding"/>
    <property type="evidence" value="ECO:0007669"/>
    <property type="project" value="InterPro"/>
</dbReference>
<dbReference type="InterPro" id="IPR018189">
    <property type="entry name" value="Phosphoglucose_isomerase_CS"/>
</dbReference>
<dbReference type="Proteomes" id="UP000520814">
    <property type="component" value="Unassembled WGS sequence"/>
</dbReference>
<dbReference type="UniPathway" id="UPA00109">
    <property type="reaction ID" value="UER00181"/>
</dbReference>
<evidence type="ECO:0000256" key="6">
    <source>
        <dbReference type="ARBA" id="ARBA00023235"/>
    </source>
</evidence>
<comment type="pathway">
    <text evidence="1 8 9">Carbohydrate degradation; glycolysis; D-glyceraldehyde 3-phosphate and glycerone phosphate from D-glucose: step 2/4.</text>
</comment>
<comment type="similarity">
    <text evidence="2 8 9">Belongs to the GPI family.</text>
</comment>
<keyword evidence="11" id="KW-1185">Reference proteome</keyword>
<dbReference type="PRINTS" id="PR00662">
    <property type="entry name" value="G6PISOMERASE"/>
</dbReference>
<dbReference type="PROSITE" id="PS00765">
    <property type="entry name" value="P_GLUCOSE_ISOMERASE_1"/>
    <property type="match status" value="1"/>
</dbReference>
<reference evidence="10 11" key="1">
    <citation type="submission" date="2020-08" db="EMBL/GenBank/DDBJ databases">
        <title>Genomic Encyclopedia of Type Strains, Phase IV (KMG-IV): sequencing the most valuable type-strain genomes for metagenomic binning, comparative biology and taxonomic classification.</title>
        <authorList>
            <person name="Goeker M."/>
        </authorList>
    </citation>
    <scope>NUCLEOTIDE SEQUENCE [LARGE SCALE GENOMIC DNA]</scope>
    <source>
        <strain evidence="10 11">DSM 23562</strain>
    </source>
</reference>
<dbReference type="InterPro" id="IPR035482">
    <property type="entry name" value="SIS_PGI_2"/>
</dbReference>
<feature type="active site" description="Proton donor" evidence="8">
    <location>
        <position position="268"/>
    </location>
</feature>
<evidence type="ECO:0000256" key="3">
    <source>
        <dbReference type="ARBA" id="ARBA00022432"/>
    </source>
</evidence>
<evidence type="ECO:0000256" key="2">
    <source>
        <dbReference type="ARBA" id="ARBA00006604"/>
    </source>
</evidence>
<evidence type="ECO:0000256" key="1">
    <source>
        <dbReference type="ARBA" id="ARBA00004926"/>
    </source>
</evidence>
<dbReference type="InterPro" id="IPR001672">
    <property type="entry name" value="G6P_Isomerase"/>
</dbReference>
<evidence type="ECO:0000256" key="8">
    <source>
        <dbReference type="HAMAP-Rule" id="MF_00473"/>
    </source>
</evidence>
<dbReference type="GO" id="GO:0048029">
    <property type="term" value="F:monosaccharide binding"/>
    <property type="evidence" value="ECO:0007669"/>
    <property type="project" value="TreeGrafter"/>
</dbReference>
<dbReference type="InterPro" id="IPR046348">
    <property type="entry name" value="SIS_dom_sf"/>
</dbReference>
<evidence type="ECO:0000256" key="5">
    <source>
        <dbReference type="ARBA" id="ARBA00023152"/>
    </source>
</evidence>
<comment type="caution">
    <text evidence="8">Lacks conserved residue(s) required for the propagation of feature annotation.</text>
</comment>
<keyword evidence="3 8" id="KW-0312">Gluconeogenesis</keyword>
<dbReference type="EMBL" id="JACHGW010000002">
    <property type="protein sequence ID" value="MBB6049945.1"/>
    <property type="molecule type" value="Genomic_DNA"/>
</dbReference>
<dbReference type="Gene3D" id="3.40.50.10490">
    <property type="entry name" value="Glucose-6-phosphate isomerase like protein, domain 1"/>
    <property type="match status" value="2"/>
</dbReference>
<evidence type="ECO:0000313" key="11">
    <source>
        <dbReference type="Proteomes" id="UP000520814"/>
    </source>
</evidence>
<dbReference type="AlphaFoldDB" id="A0A7W9SP79"/>
<evidence type="ECO:0000256" key="7">
    <source>
        <dbReference type="ARBA" id="ARBA00029321"/>
    </source>
</evidence>
<evidence type="ECO:0000256" key="4">
    <source>
        <dbReference type="ARBA" id="ARBA00022490"/>
    </source>
</evidence>
<dbReference type="PROSITE" id="PS51463">
    <property type="entry name" value="P_GLUCOSE_ISOMERASE_3"/>
    <property type="match status" value="1"/>
</dbReference>
<dbReference type="GO" id="GO:0051156">
    <property type="term" value="P:glucose 6-phosphate metabolic process"/>
    <property type="evidence" value="ECO:0007669"/>
    <property type="project" value="TreeGrafter"/>
</dbReference>
<name>A0A7W9SP79_ARMRO</name>
<dbReference type="InterPro" id="IPR035476">
    <property type="entry name" value="SIS_PGI_1"/>
</dbReference>
<dbReference type="RefSeq" id="WP_221289929.1">
    <property type="nucleotide sequence ID" value="NZ_JACHGW010000002.1"/>
</dbReference>
<proteinExistence type="inferred from homology"/>
<comment type="subcellular location">
    <subcellularLocation>
        <location evidence="8">Cytoplasm</location>
    </subcellularLocation>
</comment>
<dbReference type="FunFam" id="3.40.50.10490:FF:000016">
    <property type="entry name" value="Glucose-6-phosphate isomerase"/>
    <property type="match status" value="1"/>
</dbReference>
<dbReference type="GO" id="GO:0004347">
    <property type="term" value="F:glucose-6-phosphate isomerase activity"/>
    <property type="evidence" value="ECO:0007669"/>
    <property type="project" value="UniProtKB-UniRule"/>
</dbReference>
<comment type="pathway">
    <text evidence="8">Carbohydrate biosynthesis; gluconeogenesis.</text>
</comment>
<dbReference type="PANTHER" id="PTHR11469">
    <property type="entry name" value="GLUCOSE-6-PHOSPHATE ISOMERASE"/>
    <property type="match status" value="1"/>
</dbReference>
<comment type="caution">
    <text evidence="10">The sequence shown here is derived from an EMBL/GenBank/DDBJ whole genome shotgun (WGS) entry which is preliminary data.</text>
</comment>
<evidence type="ECO:0000256" key="9">
    <source>
        <dbReference type="RuleBase" id="RU000612"/>
    </source>
</evidence>
<dbReference type="PANTHER" id="PTHR11469:SF1">
    <property type="entry name" value="GLUCOSE-6-PHOSPHATE ISOMERASE"/>
    <property type="match status" value="1"/>
</dbReference>
<dbReference type="HAMAP" id="MF_00473">
    <property type="entry name" value="G6P_isomerase"/>
    <property type="match status" value="1"/>
</dbReference>
<dbReference type="Pfam" id="PF00342">
    <property type="entry name" value="PGI"/>
    <property type="match status" value="2"/>
</dbReference>
<dbReference type="UniPathway" id="UPA00138"/>
<feature type="active site" evidence="8">
    <location>
        <position position="402"/>
    </location>
</feature>
<dbReference type="EC" id="5.3.1.9" evidence="8"/>
<dbReference type="NCBIfam" id="NF010697">
    <property type="entry name" value="PRK14097.1"/>
    <property type="match status" value="1"/>
</dbReference>
<accession>A0A7W9SP79</accession>
<dbReference type="CDD" id="cd05015">
    <property type="entry name" value="SIS_PGI_1"/>
    <property type="match status" value="1"/>
</dbReference>
<comment type="catalytic activity">
    <reaction evidence="7 8 9">
        <text>alpha-D-glucose 6-phosphate = beta-D-fructose 6-phosphate</text>
        <dbReference type="Rhea" id="RHEA:11816"/>
        <dbReference type="ChEBI" id="CHEBI:57634"/>
        <dbReference type="ChEBI" id="CHEBI:58225"/>
        <dbReference type="EC" id="5.3.1.9"/>
    </reaction>
</comment>
<dbReference type="PROSITE" id="PS00174">
    <property type="entry name" value="P_GLUCOSE_ISOMERASE_2"/>
    <property type="match status" value="1"/>
</dbReference>
<dbReference type="GO" id="GO:0006096">
    <property type="term" value="P:glycolytic process"/>
    <property type="evidence" value="ECO:0007669"/>
    <property type="project" value="UniProtKB-UniRule"/>
</dbReference>
<gene>
    <name evidence="8" type="primary">pgi</name>
    <name evidence="10" type="ORF">HNQ39_001736</name>
</gene>